<evidence type="ECO:0000313" key="9">
    <source>
        <dbReference type="EMBL" id="MBC2670039.1"/>
    </source>
</evidence>
<gene>
    <name evidence="9" type="ORF">H7F53_12870</name>
</gene>
<dbReference type="RefSeq" id="WP_185679900.1">
    <property type="nucleotide sequence ID" value="NZ_JACLAX010000013.1"/>
</dbReference>
<evidence type="ECO:0000256" key="4">
    <source>
        <dbReference type="ARBA" id="ARBA00023015"/>
    </source>
</evidence>
<dbReference type="EMBL" id="JACLAX010000013">
    <property type="protein sequence ID" value="MBC2670039.1"/>
    <property type="molecule type" value="Genomic_DNA"/>
</dbReference>
<evidence type="ECO:0000256" key="1">
    <source>
        <dbReference type="ARBA" id="ARBA00007957"/>
    </source>
</evidence>
<dbReference type="InterPro" id="IPR036390">
    <property type="entry name" value="WH_DNA-bd_sf"/>
</dbReference>
<dbReference type="AlphaFoldDB" id="A0A7X1FZU8"/>
<dbReference type="InterPro" id="IPR036388">
    <property type="entry name" value="WH-like_DNA-bd_sf"/>
</dbReference>
<dbReference type="SUPFAM" id="SSF46785">
    <property type="entry name" value="Winged helix' DNA-binding domain"/>
    <property type="match status" value="1"/>
</dbReference>
<keyword evidence="10" id="KW-1185">Reference proteome</keyword>
<dbReference type="Gene3D" id="1.10.10.10">
    <property type="entry name" value="Winged helix-like DNA-binding domain superfamily/Winged helix DNA-binding domain"/>
    <property type="match status" value="1"/>
</dbReference>
<dbReference type="Gene3D" id="3.30.1490.190">
    <property type="match status" value="1"/>
</dbReference>
<evidence type="ECO:0000256" key="7">
    <source>
        <dbReference type="PIRSR" id="PIRSR602481-1"/>
    </source>
</evidence>
<dbReference type="PANTHER" id="PTHR33202:SF6">
    <property type="entry name" value="ZINC UPTAKE REGULATION PROTEIN"/>
    <property type="match status" value="1"/>
</dbReference>
<organism evidence="9 10">
    <name type="scientific">Novosphingobium piscinae</name>
    <dbReference type="NCBI Taxonomy" id="1507448"/>
    <lineage>
        <taxon>Bacteria</taxon>
        <taxon>Pseudomonadati</taxon>
        <taxon>Pseudomonadota</taxon>
        <taxon>Alphaproteobacteria</taxon>
        <taxon>Sphingomonadales</taxon>
        <taxon>Sphingomonadaceae</taxon>
        <taxon>Novosphingobium</taxon>
    </lineage>
</organism>
<feature type="region of interest" description="Disordered" evidence="8">
    <location>
        <begin position="1"/>
        <end position="20"/>
    </location>
</feature>
<sequence length="178" mass="18949">MGTHRGGTGHHHHEHSGSGLIDAARDTLRAAEEQWTDMRADVFAALAGQSRPVSAYDVADQVSTARGKRVAANSVYRILDLFVRTNLARRIESANAYVANPHPGCRHDCMFLICDACGSAIHVDDDRLAATVREAAQRAGFAEVRPVIELRGICATCSGEAPAAMVASGAIDSPRSTV</sequence>
<keyword evidence="4" id="KW-0805">Transcription regulation</keyword>
<evidence type="ECO:0000256" key="8">
    <source>
        <dbReference type="SAM" id="MobiDB-lite"/>
    </source>
</evidence>
<comment type="caution">
    <text evidence="9">The sequence shown here is derived from an EMBL/GenBank/DDBJ whole genome shotgun (WGS) entry which is preliminary data.</text>
</comment>
<comment type="cofactor">
    <cofactor evidence="7">
        <name>Zn(2+)</name>
        <dbReference type="ChEBI" id="CHEBI:29105"/>
    </cofactor>
    <text evidence="7">Binds 1 zinc ion per subunit.</text>
</comment>
<dbReference type="PANTHER" id="PTHR33202">
    <property type="entry name" value="ZINC UPTAKE REGULATION PROTEIN"/>
    <property type="match status" value="1"/>
</dbReference>
<dbReference type="Proteomes" id="UP000551327">
    <property type="component" value="Unassembled WGS sequence"/>
</dbReference>
<evidence type="ECO:0000256" key="3">
    <source>
        <dbReference type="ARBA" id="ARBA00022833"/>
    </source>
</evidence>
<keyword evidence="5" id="KW-0238">DNA-binding</keyword>
<dbReference type="InterPro" id="IPR002481">
    <property type="entry name" value="FUR"/>
</dbReference>
<dbReference type="GO" id="GO:1900376">
    <property type="term" value="P:regulation of secondary metabolite biosynthetic process"/>
    <property type="evidence" value="ECO:0007669"/>
    <property type="project" value="TreeGrafter"/>
</dbReference>
<dbReference type="GO" id="GO:0003700">
    <property type="term" value="F:DNA-binding transcription factor activity"/>
    <property type="evidence" value="ECO:0007669"/>
    <property type="project" value="InterPro"/>
</dbReference>
<evidence type="ECO:0000256" key="5">
    <source>
        <dbReference type="ARBA" id="ARBA00023125"/>
    </source>
</evidence>
<keyword evidence="3 7" id="KW-0862">Zinc</keyword>
<feature type="binding site" evidence="7">
    <location>
        <position position="117"/>
    </location>
    <ligand>
        <name>Zn(2+)</name>
        <dbReference type="ChEBI" id="CHEBI:29105"/>
    </ligand>
</feature>
<dbReference type="GO" id="GO:0005829">
    <property type="term" value="C:cytosol"/>
    <property type="evidence" value="ECO:0007669"/>
    <property type="project" value="TreeGrafter"/>
</dbReference>
<name>A0A7X1FZU8_9SPHN</name>
<keyword evidence="7" id="KW-0479">Metal-binding</keyword>
<protein>
    <submittedName>
        <fullName evidence="9">Transcriptional repressor</fullName>
    </submittedName>
</protein>
<dbReference type="Pfam" id="PF01475">
    <property type="entry name" value="FUR"/>
    <property type="match status" value="1"/>
</dbReference>
<dbReference type="GO" id="GO:0008270">
    <property type="term" value="F:zinc ion binding"/>
    <property type="evidence" value="ECO:0007669"/>
    <property type="project" value="TreeGrafter"/>
</dbReference>
<dbReference type="InterPro" id="IPR043135">
    <property type="entry name" value="Fur_C"/>
</dbReference>
<dbReference type="GO" id="GO:0000976">
    <property type="term" value="F:transcription cis-regulatory region binding"/>
    <property type="evidence" value="ECO:0007669"/>
    <property type="project" value="TreeGrafter"/>
</dbReference>
<proteinExistence type="inferred from homology"/>
<evidence type="ECO:0000313" key="10">
    <source>
        <dbReference type="Proteomes" id="UP000551327"/>
    </source>
</evidence>
<feature type="binding site" evidence="7">
    <location>
        <position position="114"/>
    </location>
    <ligand>
        <name>Zn(2+)</name>
        <dbReference type="ChEBI" id="CHEBI:29105"/>
    </ligand>
</feature>
<comment type="similarity">
    <text evidence="1">Belongs to the Fur family.</text>
</comment>
<keyword evidence="6" id="KW-0804">Transcription</keyword>
<feature type="binding site" evidence="7">
    <location>
        <position position="154"/>
    </location>
    <ligand>
        <name>Zn(2+)</name>
        <dbReference type="ChEBI" id="CHEBI:29105"/>
    </ligand>
</feature>
<evidence type="ECO:0000256" key="2">
    <source>
        <dbReference type="ARBA" id="ARBA00022491"/>
    </source>
</evidence>
<evidence type="ECO:0000256" key="6">
    <source>
        <dbReference type="ARBA" id="ARBA00023163"/>
    </source>
</evidence>
<accession>A0A7X1FZU8</accession>
<reference evidence="9 10" key="1">
    <citation type="submission" date="2020-08" db="EMBL/GenBank/DDBJ databases">
        <title>The genome sequence of type strain Novosphingobium piscinae KCTC 42194.</title>
        <authorList>
            <person name="Liu Y."/>
        </authorList>
    </citation>
    <scope>NUCLEOTIDE SEQUENCE [LARGE SCALE GENOMIC DNA]</scope>
    <source>
        <strain evidence="9 10">KCTC 42194</strain>
    </source>
</reference>
<keyword evidence="2" id="KW-0678">Repressor</keyword>
<dbReference type="GO" id="GO:0045892">
    <property type="term" value="P:negative regulation of DNA-templated transcription"/>
    <property type="evidence" value="ECO:0007669"/>
    <property type="project" value="TreeGrafter"/>
</dbReference>
<feature type="binding site" evidence="7">
    <location>
        <position position="157"/>
    </location>
    <ligand>
        <name>Zn(2+)</name>
        <dbReference type="ChEBI" id="CHEBI:29105"/>
    </ligand>
</feature>